<dbReference type="Proteomes" id="UP000297703">
    <property type="component" value="Unassembled WGS sequence"/>
</dbReference>
<proteinExistence type="predicted"/>
<comment type="caution">
    <text evidence="2">The sequence shown here is derived from an EMBL/GenBank/DDBJ whole genome shotgun (WGS) entry which is preliminary data.</text>
</comment>
<protein>
    <submittedName>
        <fullName evidence="2">ABC transporter</fullName>
    </submittedName>
</protein>
<dbReference type="EMBL" id="QXTE01017531">
    <property type="protein sequence ID" value="TFJ95011.1"/>
    <property type="molecule type" value="Genomic_DNA"/>
</dbReference>
<reference evidence="2 3" key="2">
    <citation type="submission" date="2019-04" db="EMBL/GenBank/DDBJ databases">
        <title>The genome sequence of big-headed turtle.</title>
        <authorList>
            <person name="Gong S."/>
        </authorList>
    </citation>
    <scope>NUCLEOTIDE SEQUENCE [LARGE SCALE GENOMIC DNA]</scope>
    <source>
        <strain evidence="2">DO16091913</strain>
        <tissue evidence="2">Muscle</tissue>
    </source>
</reference>
<gene>
    <name evidence="2" type="ORF">DR999_PMT23629</name>
</gene>
<evidence type="ECO:0000313" key="3">
    <source>
        <dbReference type="Proteomes" id="UP000297703"/>
    </source>
</evidence>
<keyword evidence="3" id="KW-1185">Reference proteome</keyword>
<feature type="region of interest" description="Disordered" evidence="1">
    <location>
        <begin position="90"/>
        <end position="122"/>
    </location>
</feature>
<dbReference type="AlphaFoldDB" id="A0A4D9DEV2"/>
<evidence type="ECO:0000313" key="2">
    <source>
        <dbReference type="EMBL" id="TFJ95011.1"/>
    </source>
</evidence>
<name>A0A4D9DEV2_9SAUR</name>
<organism evidence="2 3">
    <name type="scientific">Platysternon megacephalum</name>
    <name type="common">big-headed turtle</name>
    <dbReference type="NCBI Taxonomy" id="55544"/>
    <lineage>
        <taxon>Eukaryota</taxon>
        <taxon>Metazoa</taxon>
        <taxon>Chordata</taxon>
        <taxon>Craniata</taxon>
        <taxon>Vertebrata</taxon>
        <taxon>Euteleostomi</taxon>
        <taxon>Archelosauria</taxon>
        <taxon>Testudinata</taxon>
        <taxon>Testudines</taxon>
        <taxon>Cryptodira</taxon>
        <taxon>Durocryptodira</taxon>
        <taxon>Testudinoidea</taxon>
        <taxon>Platysternidae</taxon>
        <taxon>Platysternon</taxon>
    </lineage>
</organism>
<evidence type="ECO:0000256" key="1">
    <source>
        <dbReference type="SAM" id="MobiDB-lite"/>
    </source>
</evidence>
<accession>A0A4D9DEV2</accession>
<sequence length="157" mass="17751">MSVHCAHPSVWGLHWPRSGGRNPIADSGITTPQLGYKRSSDVCLFPGHQQQSVWESVHRSHYWVHMWAMPSELPWFPSEKACRATSPWMLEAQPNRSRQSTAPGHEWKEESPGKSRPPNILHAGGSCDMAACSQGEQIMLPEVLQTSKGTNRDWLWR</sequence>
<reference evidence="2 3" key="1">
    <citation type="submission" date="2019-04" db="EMBL/GenBank/DDBJ databases">
        <title>Draft genome of the big-headed turtle Platysternon megacephalum.</title>
        <authorList>
            <person name="Gong S."/>
        </authorList>
    </citation>
    <scope>NUCLEOTIDE SEQUENCE [LARGE SCALE GENOMIC DNA]</scope>
    <source>
        <strain evidence="2">DO16091913</strain>
        <tissue evidence="2">Muscle</tissue>
    </source>
</reference>